<protein>
    <recommendedName>
        <fullName evidence="5">HTH lacI-type domain-containing protein</fullName>
    </recommendedName>
</protein>
<keyword evidence="4" id="KW-0804">Transcription</keyword>
<evidence type="ECO:0000313" key="6">
    <source>
        <dbReference type="EMBL" id="KFC84632.1"/>
    </source>
</evidence>
<accession>A0A085GLN7</accession>
<comment type="caution">
    <text evidence="6">The sequence shown here is derived from an EMBL/GenBank/DDBJ whole genome shotgun (WGS) entry which is preliminary data.</text>
</comment>
<dbReference type="CDD" id="cd06274">
    <property type="entry name" value="PBP1_FruR"/>
    <property type="match status" value="1"/>
</dbReference>
<dbReference type="SUPFAM" id="SSF53822">
    <property type="entry name" value="Periplasmic binding protein-like I"/>
    <property type="match status" value="1"/>
</dbReference>
<proteinExistence type="predicted"/>
<dbReference type="eggNOG" id="COG1609">
    <property type="taxonomic scope" value="Bacteria"/>
</dbReference>
<dbReference type="Pfam" id="PF13407">
    <property type="entry name" value="Peripla_BP_4"/>
    <property type="match status" value="1"/>
</dbReference>
<dbReference type="GO" id="GO:0003700">
    <property type="term" value="F:DNA-binding transcription factor activity"/>
    <property type="evidence" value="ECO:0007669"/>
    <property type="project" value="TreeGrafter"/>
</dbReference>
<dbReference type="EMBL" id="JMPI01000006">
    <property type="protein sequence ID" value="KFC84632.1"/>
    <property type="molecule type" value="Genomic_DNA"/>
</dbReference>
<dbReference type="Pfam" id="PF00356">
    <property type="entry name" value="LacI"/>
    <property type="match status" value="1"/>
</dbReference>
<dbReference type="InterPro" id="IPR025997">
    <property type="entry name" value="SBP_2_dom"/>
</dbReference>
<organism evidence="6 7">
    <name type="scientific">Buttiauxella agrestis ATCC 33320</name>
    <dbReference type="NCBI Taxonomy" id="1006004"/>
    <lineage>
        <taxon>Bacteria</taxon>
        <taxon>Pseudomonadati</taxon>
        <taxon>Pseudomonadota</taxon>
        <taxon>Gammaproteobacteria</taxon>
        <taxon>Enterobacterales</taxon>
        <taxon>Enterobacteriaceae</taxon>
        <taxon>Buttiauxella</taxon>
    </lineage>
</organism>
<name>A0A085GLN7_9ENTR</name>
<keyword evidence="1" id="KW-0678">Repressor</keyword>
<dbReference type="InterPro" id="IPR010982">
    <property type="entry name" value="Lambda_DNA-bd_dom_sf"/>
</dbReference>
<keyword evidence="3" id="KW-0238">DNA-binding</keyword>
<evidence type="ECO:0000256" key="1">
    <source>
        <dbReference type="ARBA" id="ARBA00022491"/>
    </source>
</evidence>
<dbReference type="Gene3D" id="1.10.260.40">
    <property type="entry name" value="lambda repressor-like DNA-binding domains"/>
    <property type="match status" value="1"/>
</dbReference>
<dbReference type="RefSeq" id="WP_051873605.1">
    <property type="nucleotide sequence ID" value="NZ_JMPI01000006.1"/>
</dbReference>
<dbReference type="InterPro" id="IPR000843">
    <property type="entry name" value="HTH_LacI"/>
</dbReference>
<dbReference type="STRING" id="1006004.GBAG_0161"/>
<sequence>MAKTIEQIATDLGVSITTVRAVLNGNAQKYRISEKTQERINSYVKKHSYTINLAARSLKLNKTDTFGLVIPRLSNPFFSALAELLEARCREQGYQLMISCTNNDTAYENLLVKSLENRNVDGIFVVSTNATSQAHYLKNCQKPLVFLDRDFGVEGACCVVTDNVDSGFRLTDAMLDHTHAPIQFFVGDPNSPSIVDRLTGFRAAMKQHGVKIMPEHISSAGHNQLSDGEKMMVDYIDTHHHWPQHFIASSLPILQGALGVLRERYGYIPHEINIGTFDDNIMLSFLANNIWAMRQNEKHLAQEACQLMLEKLARHDEPPGSRAKAELVFRQSTVNARDAKR</sequence>
<evidence type="ECO:0000256" key="4">
    <source>
        <dbReference type="ARBA" id="ARBA00023163"/>
    </source>
</evidence>
<evidence type="ECO:0000256" key="3">
    <source>
        <dbReference type="ARBA" id="ARBA00023125"/>
    </source>
</evidence>
<dbReference type="Proteomes" id="UP000028653">
    <property type="component" value="Unassembled WGS sequence"/>
</dbReference>
<dbReference type="SUPFAM" id="SSF47413">
    <property type="entry name" value="lambda repressor-like DNA-binding domains"/>
    <property type="match status" value="1"/>
</dbReference>
<dbReference type="PANTHER" id="PTHR30146:SF45">
    <property type="entry name" value="CATABOLITE REPRESSOR_ACTIVATOR"/>
    <property type="match status" value="1"/>
</dbReference>
<evidence type="ECO:0000313" key="7">
    <source>
        <dbReference type="Proteomes" id="UP000028653"/>
    </source>
</evidence>
<dbReference type="Gene3D" id="3.40.50.2300">
    <property type="match status" value="2"/>
</dbReference>
<dbReference type="CDD" id="cd01392">
    <property type="entry name" value="HTH_LacI"/>
    <property type="match status" value="1"/>
</dbReference>
<dbReference type="AlphaFoldDB" id="A0A085GLN7"/>
<dbReference type="SMART" id="SM00354">
    <property type="entry name" value="HTH_LACI"/>
    <property type="match status" value="1"/>
</dbReference>
<dbReference type="PROSITE" id="PS50932">
    <property type="entry name" value="HTH_LACI_2"/>
    <property type="match status" value="1"/>
</dbReference>
<keyword evidence="2" id="KW-0805">Transcription regulation</keyword>
<keyword evidence="7" id="KW-1185">Reference proteome</keyword>
<dbReference type="OrthoDB" id="6790885at2"/>
<evidence type="ECO:0000259" key="5">
    <source>
        <dbReference type="PROSITE" id="PS50932"/>
    </source>
</evidence>
<dbReference type="PANTHER" id="PTHR30146">
    <property type="entry name" value="LACI-RELATED TRANSCRIPTIONAL REPRESSOR"/>
    <property type="match status" value="1"/>
</dbReference>
<dbReference type="GO" id="GO:0000976">
    <property type="term" value="F:transcription cis-regulatory region binding"/>
    <property type="evidence" value="ECO:0007669"/>
    <property type="project" value="TreeGrafter"/>
</dbReference>
<gene>
    <name evidence="6" type="ORF">GBAG_0161</name>
</gene>
<dbReference type="GO" id="GO:0055085">
    <property type="term" value="P:transmembrane transport"/>
    <property type="evidence" value="ECO:0007669"/>
    <property type="project" value="UniProtKB-ARBA"/>
</dbReference>
<feature type="domain" description="HTH lacI-type" evidence="5">
    <location>
        <begin position="3"/>
        <end position="60"/>
    </location>
</feature>
<evidence type="ECO:0000256" key="2">
    <source>
        <dbReference type="ARBA" id="ARBA00023015"/>
    </source>
</evidence>
<dbReference type="InterPro" id="IPR028082">
    <property type="entry name" value="Peripla_BP_I"/>
</dbReference>
<reference evidence="6 7" key="1">
    <citation type="submission" date="2014-05" db="EMBL/GenBank/DDBJ databases">
        <title>ATOL: Assembling a taxonomically balanced genome-scale reconstruction of the evolutionary history of the Enterobacteriaceae.</title>
        <authorList>
            <person name="Plunkett G.III."/>
            <person name="Neeno-Eckwall E.C."/>
            <person name="Glasner J.D."/>
            <person name="Perna N.T."/>
        </authorList>
    </citation>
    <scope>NUCLEOTIDE SEQUENCE [LARGE SCALE GENOMIC DNA]</scope>
    <source>
        <strain evidence="6 7">ATCC 33320</strain>
    </source>
</reference>